<accession>A0A699XJ14</accession>
<dbReference type="EMBL" id="BKCJ011867518">
    <property type="protein sequence ID" value="GFD59637.1"/>
    <property type="molecule type" value="Genomic_DNA"/>
</dbReference>
<dbReference type="AlphaFoldDB" id="A0A699XJ14"/>
<protein>
    <submittedName>
        <fullName evidence="1">Uncharacterized protein</fullName>
    </submittedName>
</protein>
<feature type="non-terminal residue" evidence="1">
    <location>
        <position position="1"/>
    </location>
</feature>
<evidence type="ECO:0000313" key="1">
    <source>
        <dbReference type="EMBL" id="GFD59637.1"/>
    </source>
</evidence>
<sequence>ADVAPNWKDGVGAVAFPPKLKLGCEAGAGVLGAAAADELAPPKVKAGVDAPLVVPNMLLDPGALLALF</sequence>
<reference evidence="1" key="1">
    <citation type="journal article" date="2019" name="Sci. Rep.">
        <title>Draft genome of Tanacetum cinerariifolium, the natural source of mosquito coil.</title>
        <authorList>
            <person name="Yamashiro T."/>
            <person name="Shiraishi A."/>
            <person name="Satake H."/>
            <person name="Nakayama K."/>
        </authorList>
    </citation>
    <scope>NUCLEOTIDE SEQUENCE</scope>
</reference>
<name>A0A699XJ14_TANCI</name>
<organism evidence="1">
    <name type="scientific">Tanacetum cinerariifolium</name>
    <name type="common">Dalmatian daisy</name>
    <name type="synonym">Chrysanthemum cinerariifolium</name>
    <dbReference type="NCBI Taxonomy" id="118510"/>
    <lineage>
        <taxon>Eukaryota</taxon>
        <taxon>Viridiplantae</taxon>
        <taxon>Streptophyta</taxon>
        <taxon>Embryophyta</taxon>
        <taxon>Tracheophyta</taxon>
        <taxon>Spermatophyta</taxon>
        <taxon>Magnoliopsida</taxon>
        <taxon>eudicotyledons</taxon>
        <taxon>Gunneridae</taxon>
        <taxon>Pentapetalae</taxon>
        <taxon>asterids</taxon>
        <taxon>campanulids</taxon>
        <taxon>Asterales</taxon>
        <taxon>Asteraceae</taxon>
        <taxon>Asteroideae</taxon>
        <taxon>Anthemideae</taxon>
        <taxon>Anthemidinae</taxon>
        <taxon>Tanacetum</taxon>
    </lineage>
</organism>
<proteinExistence type="predicted"/>
<comment type="caution">
    <text evidence="1">The sequence shown here is derived from an EMBL/GenBank/DDBJ whole genome shotgun (WGS) entry which is preliminary data.</text>
</comment>
<gene>
    <name evidence="1" type="ORF">Tci_931606</name>
</gene>